<gene>
    <name evidence="1" type="ORF">TREES_T100017551</name>
</gene>
<dbReference type="InParanoid" id="L9L7U1"/>
<sequence>MAVKLIIEGTSQPSGQACQKNPKYLEKEVHGDTLEIMFHQTGASGKSKKTGEKFNCRSSFDICVIEMIKVFSNQPTPR</sequence>
<dbReference type="Proteomes" id="UP000011518">
    <property type="component" value="Unassembled WGS sequence"/>
</dbReference>
<reference evidence="2" key="2">
    <citation type="journal article" date="2013" name="Nat. Commun.">
        <title>Genome of the Chinese tree shrew.</title>
        <authorList>
            <person name="Fan Y."/>
            <person name="Huang Z.Y."/>
            <person name="Cao C.C."/>
            <person name="Chen C.S."/>
            <person name="Chen Y.X."/>
            <person name="Fan D.D."/>
            <person name="He J."/>
            <person name="Hou H.L."/>
            <person name="Hu L."/>
            <person name="Hu X.T."/>
            <person name="Jiang X.T."/>
            <person name="Lai R."/>
            <person name="Lang Y.S."/>
            <person name="Liang B."/>
            <person name="Liao S.G."/>
            <person name="Mu D."/>
            <person name="Ma Y.Y."/>
            <person name="Niu Y.Y."/>
            <person name="Sun X.Q."/>
            <person name="Xia J.Q."/>
            <person name="Xiao J."/>
            <person name="Xiong Z.Q."/>
            <person name="Xu L."/>
            <person name="Yang L."/>
            <person name="Zhang Y."/>
            <person name="Zhao W."/>
            <person name="Zhao X.D."/>
            <person name="Zheng Y.T."/>
            <person name="Zhou J.M."/>
            <person name="Zhu Y.B."/>
            <person name="Zhang G.J."/>
            <person name="Wang J."/>
            <person name="Yao Y.G."/>
        </authorList>
    </citation>
    <scope>NUCLEOTIDE SEQUENCE [LARGE SCALE GENOMIC DNA]</scope>
</reference>
<accession>L9L7U1</accession>
<name>L9L7U1_TUPCH</name>
<reference evidence="2" key="1">
    <citation type="submission" date="2012-07" db="EMBL/GenBank/DDBJ databases">
        <title>Genome of the Chinese tree shrew, a rising model animal genetically related to primates.</title>
        <authorList>
            <person name="Zhang G."/>
            <person name="Fan Y."/>
            <person name="Yao Y."/>
            <person name="Huang Z."/>
        </authorList>
    </citation>
    <scope>NUCLEOTIDE SEQUENCE [LARGE SCALE GENOMIC DNA]</scope>
</reference>
<dbReference type="EMBL" id="KB320475">
    <property type="protein sequence ID" value="ELW71016.1"/>
    <property type="molecule type" value="Genomic_DNA"/>
</dbReference>
<proteinExistence type="predicted"/>
<evidence type="ECO:0000313" key="1">
    <source>
        <dbReference type="EMBL" id="ELW71016.1"/>
    </source>
</evidence>
<organism evidence="1 2">
    <name type="scientific">Tupaia chinensis</name>
    <name type="common">Chinese tree shrew</name>
    <name type="synonym">Tupaia belangeri chinensis</name>
    <dbReference type="NCBI Taxonomy" id="246437"/>
    <lineage>
        <taxon>Eukaryota</taxon>
        <taxon>Metazoa</taxon>
        <taxon>Chordata</taxon>
        <taxon>Craniata</taxon>
        <taxon>Vertebrata</taxon>
        <taxon>Euteleostomi</taxon>
        <taxon>Mammalia</taxon>
        <taxon>Eutheria</taxon>
        <taxon>Euarchontoglires</taxon>
        <taxon>Scandentia</taxon>
        <taxon>Tupaiidae</taxon>
        <taxon>Tupaia</taxon>
    </lineage>
</organism>
<dbReference type="AlphaFoldDB" id="L9L7U1"/>
<evidence type="ECO:0000313" key="2">
    <source>
        <dbReference type="Proteomes" id="UP000011518"/>
    </source>
</evidence>
<protein>
    <submittedName>
        <fullName evidence="1">Uncharacterized protein</fullName>
    </submittedName>
</protein>
<keyword evidence="2" id="KW-1185">Reference proteome</keyword>